<keyword evidence="5" id="KW-1185">Reference proteome</keyword>
<evidence type="ECO:0000256" key="1">
    <source>
        <dbReference type="ARBA" id="ARBA00022505"/>
    </source>
</evidence>
<dbReference type="Pfam" id="PF20256">
    <property type="entry name" value="MoCoBD_2"/>
    <property type="match status" value="1"/>
</dbReference>
<dbReference type="Proteomes" id="UP000532440">
    <property type="component" value="Unassembled WGS sequence"/>
</dbReference>
<evidence type="ECO:0000313" key="5">
    <source>
        <dbReference type="Proteomes" id="UP000532440"/>
    </source>
</evidence>
<evidence type="ECO:0000259" key="3">
    <source>
        <dbReference type="SMART" id="SM01008"/>
    </source>
</evidence>
<dbReference type="InterPro" id="IPR036856">
    <property type="entry name" value="Ald_Oxase/Xan_DH_a/b_sf"/>
</dbReference>
<name>A0A7W8M6Q2_9BURK</name>
<dbReference type="InterPro" id="IPR000674">
    <property type="entry name" value="Ald_Oxase/Xan_DH_a/b"/>
</dbReference>
<dbReference type="InterPro" id="IPR016208">
    <property type="entry name" value="Ald_Oxase/xanthine_DH-like"/>
</dbReference>
<accession>A0A7W8M6Q2</accession>
<protein>
    <submittedName>
        <fullName evidence="4">Carbon-monoxide dehydrogenase large subunit</fullName>
        <ecNumber evidence="4">1.2.7.4</ecNumber>
    </submittedName>
</protein>
<gene>
    <name evidence="4" type="ORF">HNQ70_000115</name>
</gene>
<dbReference type="Pfam" id="PF02738">
    <property type="entry name" value="MoCoBD_1"/>
    <property type="match status" value="1"/>
</dbReference>
<dbReference type="InterPro" id="IPR046867">
    <property type="entry name" value="AldOxase/xan_DH_MoCoBD2"/>
</dbReference>
<evidence type="ECO:0000313" key="4">
    <source>
        <dbReference type="EMBL" id="MBB5270131.1"/>
    </source>
</evidence>
<dbReference type="Pfam" id="PF01315">
    <property type="entry name" value="Ald_Xan_dh_C"/>
    <property type="match status" value="1"/>
</dbReference>
<organism evidence="4 5">
    <name type="scientific">Quisquiliibacterium transsilvanicum</name>
    <dbReference type="NCBI Taxonomy" id="1549638"/>
    <lineage>
        <taxon>Bacteria</taxon>
        <taxon>Pseudomonadati</taxon>
        <taxon>Pseudomonadota</taxon>
        <taxon>Betaproteobacteria</taxon>
        <taxon>Burkholderiales</taxon>
        <taxon>Burkholderiaceae</taxon>
        <taxon>Quisquiliibacterium</taxon>
    </lineage>
</organism>
<feature type="domain" description="Aldehyde oxidase/xanthine dehydrogenase a/b hammerhead" evidence="3">
    <location>
        <begin position="26"/>
        <end position="146"/>
    </location>
</feature>
<keyword evidence="1" id="KW-0500">Molybdenum</keyword>
<dbReference type="Gene3D" id="3.30.365.10">
    <property type="entry name" value="Aldehyde oxidase/xanthine dehydrogenase, molybdopterin binding domain"/>
    <property type="match status" value="4"/>
</dbReference>
<dbReference type="RefSeq" id="WP_183963275.1">
    <property type="nucleotide sequence ID" value="NZ_BAABEW010000003.1"/>
</dbReference>
<keyword evidence="2 4" id="KW-0560">Oxidoreductase</keyword>
<dbReference type="InterPro" id="IPR008274">
    <property type="entry name" value="AldOxase/xan_DH_MoCoBD1"/>
</dbReference>
<dbReference type="EMBL" id="JACHGB010000001">
    <property type="protein sequence ID" value="MBB5270131.1"/>
    <property type="molecule type" value="Genomic_DNA"/>
</dbReference>
<dbReference type="AlphaFoldDB" id="A0A7W8M6Q2"/>
<proteinExistence type="predicted"/>
<sequence length="775" mass="82060">MSKDANYGRFGSGHAVRRIEDPALVSGAGRFADDVSLDGQTHLIFLRSPYAHARIASIDVSAALAMPGVLAVITGADLVAAGVRPLPVSAGFPRPDGSPGASPPRHVLAHEIARFAGEAVAAIVAETRDQARDARDAVFVDYEDLPAVVDLRDATAEGAPLIWPEIPDNFAAGMRHGDAAKAEAAFASAAHRVSLELENQRLAPSPMETRGVLASFDPATERIDIRLSSQMPTAVRNTLADDVLGIPKERIRVTVGDVGGGFGMKTGVYPEDAVVAWAARSLQRPVKWIAERSDDFLAAVHGRDVLSTAELALDANGRVLAMRVKSLANVGAYATATGVAIQLLIGPWVATSIYDIPVIDFDLRAVLTNCAPTGAYRGAGRPENIYIVERLMDAAAAKTGIDRTEIRRRNMIRPAQMPYKNAMGQTYDSGSFESVMDQGLALAEWTGFAAREAQSRARGRLRGLGLATFLEWTGGNAFEERVTVQVSGDGYIEIFSATQAMGQGIATSYAQLAVDVFGVSIDRIRIVQGDTDRGTGFGSAGSRSLFTGGSAVQVASRKTVDKATDLAADALEAAPGDIEYEAGVFRIAGTDRSIELFELAKRQPDRQVFIDSTSSVEGPSWPNGCHVCEVEIDPDTGVVEVASYASVNDVGRVVNPMIVRGQLDGGAVQGLGQALCEHLVYDRESGQPLNASFLDYAMPRADMVKGFRTELDQSTPCLTNPLGVKGVGELGTIGATPAVVNAVIDAVARAGAGERAYAMQMPLTPEKVWRALSGA</sequence>
<dbReference type="EC" id="1.2.7.4" evidence="4"/>
<dbReference type="SUPFAM" id="SSF54665">
    <property type="entry name" value="CO dehydrogenase molybdoprotein N-domain-like"/>
    <property type="match status" value="1"/>
</dbReference>
<dbReference type="Gene3D" id="3.90.1170.50">
    <property type="entry name" value="Aldehyde oxidase/xanthine dehydrogenase, a/b hammerhead"/>
    <property type="match status" value="1"/>
</dbReference>
<comment type="caution">
    <text evidence="4">The sequence shown here is derived from an EMBL/GenBank/DDBJ whole genome shotgun (WGS) entry which is preliminary data.</text>
</comment>
<dbReference type="PANTHER" id="PTHR11908">
    <property type="entry name" value="XANTHINE DEHYDROGENASE"/>
    <property type="match status" value="1"/>
</dbReference>
<reference evidence="4 5" key="1">
    <citation type="submission" date="2020-08" db="EMBL/GenBank/DDBJ databases">
        <title>Genomic Encyclopedia of Type Strains, Phase IV (KMG-IV): sequencing the most valuable type-strain genomes for metagenomic binning, comparative biology and taxonomic classification.</title>
        <authorList>
            <person name="Goeker M."/>
        </authorList>
    </citation>
    <scope>NUCLEOTIDE SEQUENCE [LARGE SCALE GENOMIC DNA]</scope>
    <source>
        <strain evidence="4 5">DSM 29781</strain>
    </source>
</reference>
<dbReference type="SUPFAM" id="SSF56003">
    <property type="entry name" value="Molybdenum cofactor-binding domain"/>
    <property type="match status" value="1"/>
</dbReference>
<evidence type="ECO:0000256" key="2">
    <source>
        <dbReference type="ARBA" id="ARBA00023002"/>
    </source>
</evidence>
<dbReference type="PANTHER" id="PTHR11908:SF132">
    <property type="entry name" value="ALDEHYDE OXIDASE 1-RELATED"/>
    <property type="match status" value="1"/>
</dbReference>
<dbReference type="GO" id="GO:0043885">
    <property type="term" value="F:anaerobic carbon-monoxide dehydrogenase activity"/>
    <property type="evidence" value="ECO:0007669"/>
    <property type="project" value="UniProtKB-EC"/>
</dbReference>
<dbReference type="SMART" id="SM01008">
    <property type="entry name" value="Ald_Xan_dh_C"/>
    <property type="match status" value="1"/>
</dbReference>
<dbReference type="GO" id="GO:0005506">
    <property type="term" value="F:iron ion binding"/>
    <property type="evidence" value="ECO:0007669"/>
    <property type="project" value="InterPro"/>
</dbReference>
<dbReference type="InterPro" id="IPR037165">
    <property type="entry name" value="AldOxase/xan_DH_Mopterin-bd_sf"/>
</dbReference>